<dbReference type="Gene3D" id="2.60.40.1120">
    <property type="entry name" value="Carboxypeptidase-like, regulatory domain"/>
    <property type="match status" value="1"/>
</dbReference>
<organism evidence="4 5">
    <name type="scientific">Micromonospora auratinigra</name>
    <dbReference type="NCBI Taxonomy" id="261654"/>
    <lineage>
        <taxon>Bacteria</taxon>
        <taxon>Bacillati</taxon>
        <taxon>Actinomycetota</taxon>
        <taxon>Actinomycetes</taxon>
        <taxon>Micromonosporales</taxon>
        <taxon>Micromonosporaceae</taxon>
        <taxon>Micromonospora</taxon>
    </lineage>
</organism>
<keyword evidence="4" id="KW-0378">Hydrolase</keyword>
<keyword evidence="4" id="KW-0121">Carboxypeptidase</keyword>
<gene>
    <name evidence="4" type="ORF">GA0070611_4735</name>
</gene>
<keyword evidence="5" id="KW-1185">Reference proteome</keyword>
<keyword evidence="2" id="KW-1133">Transmembrane helix</keyword>
<dbReference type="STRING" id="261654.GA0070611_4735"/>
<evidence type="ECO:0000256" key="3">
    <source>
        <dbReference type="SAM" id="SignalP"/>
    </source>
</evidence>
<feature type="compositionally biased region" description="Low complexity" evidence="1">
    <location>
        <begin position="241"/>
        <end position="256"/>
    </location>
</feature>
<proteinExistence type="predicted"/>
<dbReference type="AlphaFoldDB" id="A0A1A9A2L7"/>
<feature type="compositionally biased region" description="Gly residues" evidence="1">
    <location>
        <begin position="519"/>
        <end position="530"/>
    </location>
</feature>
<name>A0A1A9A2L7_9ACTN</name>
<keyword evidence="2" id="KW-0472">Membrane</keyword>
<feature type="compositionally biased region" description="Basic and acidic residues" evidence="1">
    <location>
        <begin position="644"/>
        <end position="662"/>
    </location>
</feature>
<feature type="compositionally biased region" description="Low complexity" evidence="1">
    <location>
        <begin position="271"/>
        <end position="281"/>
    </location>
</feature>
<dbReference type="SUPFAM" id="SSF49478">
    <property type="entry name" value="Cna protein B-type domain"/>
    <property type="match status" value="1"/>
</dbReference>
<feature type="signal peptide" evidence="3">
    <location>
        <begin position="1"/>
        <end position="33"/>
    </location>
</feature>
<evidence type="ECO:0000313" key="5">
    <source>
        <dbReference type="Proteomes" id="UP000199385"/>
    </source>
</evidence>
<feature type="transmembrane region" description="Helical" evidence="2">
    <location>
        <begin position="288"/>
        <end position="309"/>
    </location>
</feature>
<sequence>MSTHRRAWKQRAGVVVALAFGALLTVPATPAFAASVNVAPGSATVNAGSDTTLTVTITPGTDDKNGDLSLSGLPSGVSCSSGCGGFTFNGPPGSPKVQLITVRANDNAPDANGTSVTVRVQGVSEPATANFNLTVKAKAAPQPTEAQTVKSISGKVIIAANSEPISGAVVMLRDGQGKLRQTNSDGSGNFKFSGSASDPIAPGRLDLGASKDGKQITKSIDAAAGDSKTGLRLAVPVEVKATPSATPSASAEALPTDEATDEVTEGPSSEAPAAAAQPTAKEDSGGSWLLILLGGLFVAVGVGTIVLLYMRRKNEGDDADTAGPGGAAAAGAVPVARGGYRGAEDQTRVVGGMGAGPAPTMVGGTSLSDAPTMMHRPVVDDVPPDPYGAPPASGYGGGQGGWAGGGYGDEPAPGGYGANGYGNAPSSGGGYGNAPASGGGYGDRDYGAGAGGYPPAQGGGYGNERYDEPTGRYTGDSTQYAPPADPYPTSTYQPGADQAPGYGAQDQGHYGRGGEPDNGYGGYGAQGGYDGAADQGGYDNTRGYDNAPARGGYEGGPARGGYDAPPTGGYDAAPGGGYEGGQNYDQRGGYGGNDGYGQQPQQGGYGQPGGYGQEPPPQQRTGGYDDQGYDQGGYYADPAQAGRGRPDGPPERGGRRLDWLDD</sequence>
<evidence type="ECO:0000256" key="1">
    <source>
        <dbReference type="SAM" id="MobiDB-lite"/>
    </source>
</evidence>
<feature type="chain" id="PRO_5008383145" evidence="3">
    <location>
        <begin position="34"/>
        <end position="662"/>
    </location>
</feature>
<dbReference type="EMBL" id="LT594323">
    <property type="protein sequence ID" value="SBT50331.1"/>
    <property type="molecule type" value="Genomic_DNA"/>
</dbReference>
<keyword evidence="4" id="KW-0645">Protease</keyword>
<protein>
    <submittedName>
        <fullName evidence="4">Carboxypeptidase regulatory-like domain-containing protein</fullName>
    </submittedName>
</protein>
<reference evidence="5" key="1">
    <citation type="submission" date="2016-06" db="EMBL/GenBank/DDBJ databases">
        <authorList>
            <person name="Varghese N."/>
            <person name="Submissions Spin"/>
        </authorList>
    </citation>
    <scope>NUCLEOTIDE SEQUENCE [LARGE SCALE GENOMIC DNA]</scope>
    <source>
        <strain evidence="5">DSM 44815</strain>
    </source>
</reference>
<keyword evidence="2" id="KW-0812">Transmembrane</keyword>
<evidence type="ECO:0000256" key="2">
    <source>
        <dbReference type="SAM" id="Phobius"/>
    </source>
</evidence>
<dbReference type="OrthoDB" id="3406136at2"/>
<accession>A0A1A9A2L7</accession>
<feature type="compositionally biased region" description="Gly residues" evidence="1">
    <location>
        <begin position="603"/>
        <end position="612"/>
    </location>
</feature>
<feature type="region of interest" description="Disordered" evidence="1">
    <location>
        <begin position="241"/>
        <end position="281"/>
    </location>
</feature>
<feature type="region of interest" description="Disordered" evidence="1">
    <location>
        <begin position="449"/>
        <end position="662"/>
    </location>
</feature>
<feature type="compositionally biased region" description="Gly residues" evidence="1">
    <location>
        <begin position="449"/>
        <end position="462"/>
    </location>
</feature>
<dbReference type="PATRIC" id="fig|261654.4.peg.4805"/>
<dbReference type="RefSeq" id="WP_091673336.1">
    <property type="nucleotide sequence ID" value="NZ_LT594323.1"/>
</dbReference>
<evidence type="ECO:0000313" key="4">
    <source>
        <dbReference type="EMBL" id="SBT50331.1"/>
    </source>
</evidence>
<keyword evidence="3" id="KW-0732">Signal</keyword>
<dbReference type="Proteomes" id="UP000199385">
    <property type="component" value="Chromosome I"/>
</dbReference>
<dbReference type="GO" id="GO:0004180">
    <property type="term" value="F:carboxypeptidase activity"/>
    <property type="evidence" value="ECO:0007669"/>
    <property type="project" value="UniProtKB-KW"/>
</dbReference>